<evidence type="ECO:0000313" key="2">
    <source>
        <dbReference type="EMBL" id="OUP54797.1"/>
    </source>
</evidence>
<dbReference type="Proteomes" id="UP000195326">
    <property type="component" value="Unassembled WGS sequence"/>
</dbReference>
<dbReference type="RefSeq" id="WP_087416011.1">
    <property type="nucleotide sequence ID" value="NZ_NFKL01000037.1"/>
</dbReference>
<evidence type="ECO:0000313" key="3">
    <source>
        <dbReference type="Proteomes" id="UP000195326"/>
    </source>
</evidence>
<keyword evidence="1" id="KW-0175">Coiled coil</keyword>
<dbReference type="EMBL" id="NFKL01000037">
    <property type="protein sequence ID" value="OUP54797.1"/>
    <property type="molecule type" value="Genomic_DNA"/>
</dbReference>
<dbReference type="AlphaFoldDB" id="A0A1Y4LDL9"/>
<evidence type="ECO:0000256" key="1">
    <source>
        <dbReference type="SAM" id="Coils"/>
    </source>
</evidence>
<organism evidence="2 3">
    <name type="scientific">Butyricicoccus pullicaecorum</name>
    <dbReference type="NCBI Taxonomy" id="501571"/>
    <lineage>
        <taxon>Bacteria</taxon>
        <taxon>Bacillati</taxon>
        <taxon>Bacillota</taxon>
        <taxon>Clostridia</taxon>
        <taxon>Eubacteriales</taxon>
        <taxon>Butyricicoccaceae</taxon>
        <taxon>Butyricicoccus</taxon>
    </lineage>
</organism>
<protein>
    <submittedName>
        <fullName evidence="2">Uncharacterized protein</fullName>
    </submittedName>
</protein>
<comment type="caution">
    <text evidence="2">The sequence shown here is derived from an EMBL/GenBank/DDBJ whole genome shotgun (WGS) entry which is preliminary data.</text>
</comment>
<reference evidence="3" key="1">
    <citation type="submission" date="2017-04" db="EMBL/GenBank/DDBJ databases">
        <title>Function of individual gut microbiota members based on whole genome sequencing of pure cultures obtained from chicken caecum.</title>
        <authorList>
            <person name="Medvecky M."/>
            <person name="Cejkova D."/>
            <person name="Polansky O."/>
            <person name="Karasova D."/>
            <person name="Kubasova T."/>
            <person name="Cizek A."/>
            <person name="Rychlik I."/>
        </authorList>
    </citation>
    <scope>NUCLEOTIDE SEQUENCE [LARGE SCALE GENOMIC DNA]</scope>
    <source>
        <strain evidence="3">An179</strain>
    </source>
</reference>
<feature type="coiled-coil region" evidence="1">
    <location>
        <begin position="4"/>
        <end position="31"/>
    </location>
</feature>
<sequence length="312" mass="35316">MNNLFELQKEVQRISNQAAALSASLNAIEQKIAQFGEPTVQSPDFEKIKLLAANFPFKSHPIAALSRRAASLYLKILAKIILLSSDQRACMEQLVFLQWICTQASVDLPKLLHDANQVTMQTFEKIDQLLPKATQEQLIVDSLILANFTGQATQSALEYIVNLCVICNVPEKNLRTFSQIAKSVLQQKSNFYKKKNASILSYRSLFNHYLSPQQRDTLTQAQRYLVVEIPDSAVSQFRWKVKQQATVRTGDLIATYRKIRNSNITTNIVAHISGVLFQFHSNKTIYGVISTADDNKNDIRDWILKGARNEPD</sequence>
<gene>
    <name evidence="2" type="ORF">B5F15_15910</name>
</gene>
<name>A0A1Y4LDL9_9FIRM</name>
<accession>A0A1Y4LDL9</accession>
<proteinExistence type="predicted"/>